<keyword evidence="3" id="KW-1185">Reference proteome</keyword>
<dbReference type="Pfam" id="PF16363">
    <property type="entry name" value="GDP_Man_Dehyd"/>
    <property type="match status" value="1"/>
</dbReference>
<accession>A0ABS9CJ51</accession>
<dbReference type="EMBL" id="JAFBIT010000001">
    <property type="protein sequence ID" value="MCF2651178.1"/>
    <property type="molecule type" value="Genomic_DNA"/>
</dbReference>
<name>A0ABS9CJ51_9FIRM</name>
<dbReference type="SUPFAM" id="SSF51735">
    <property type="entry name" value="NAD(P)-binding Rossmann-fold domains"/>
    <property type="match status" value="1"/>
</dbReference>
<protein>
    <submittedName>
        <fullName evidence="2">GDP-mannose 4,6-dehydratase</fullName>
    </submittedName>
</protein>
<dbReference type="Proteomes" id="UP001299220">
    <property type="component" value="Unassembled WGS sequence"/>
</dbReference>
<feature type="domain" description="NAD(P)-binding" evidence="1">
    <location>
        <begin position="5"/>
        <end position="56"/>
    </location>
</feature>
<evidence type="ECO:0000259" key="1">
    <source>
        <dbReference type="Pfam" id="PF16363"/>
    </source>
</evidence>
<organism evidence="2 3">
    <name type="scientific">Anaeromassilibacillus senegalensis</name>
    <dbReference type="NCBI Taxonomy" id="1673717"/>
    <lineage>
        <taxon>Bacteria</taxon>
        <taxon>Bacillati</taxon>
        <taxon>Bacillota</taxon>
        <taxon>Clostridia</taxon>
        <taxon>Eubacteriales</taxon>
        <taxon>Acutalibacteraceae</taxon>
        <taxon>Anaeromassilibacillus</taxon>
    </lineage>
</organism>
<evidence type="ECO:0000313" key="2">
    <source>
        <dbReference type="EMBL" id="MCF2651178.1"/>
    </source>
</evidence>
<dbReference type="Gene3D" id="3.90.25.10">
    <property type="entry name" value="UDP-galactose 4-epimerase, domain 1"/>
    <property type="match status" value="1"/>
</dbReference>
<dbReference type="Gene3D" id="3.40.50.720">
    <property type="entry name" value="NAD(P)-binding Rossmann-like Domain"/>
    <property type="match status" value="1"/>
</dbReference>
<sequence length="73" mass="8151">MKTALDAATGKTVIRVNPKWFRPADVGSLLGDPTKAKTVLGWDPQKTSYTELVRIMAEHDRALARQEAMQRGR</sequence>
<dbReference type="InterPro" id="IPR036291">
    <property type="entry name" value="NAD(P)-bd_dom_sf"/>
</dbReference>
<reference evidence="2 3" key="1">
    <citation type="submission" date="2020-12" db="EMBL/GenBank/DDBJ databases">
        <title>Whole genome sequences of gut porcine anaerobes.</title>
        <authorList>
            <person name="Kubasova T."/>
            <person name="Jahodarova E."/>
            <person name="Rychlik I."/>
        </authorList>
    </citation>
    <scope>NUCLEOTIDE SEQUENCE [LARGE SCALE GENOMIC DNA]</scope>
    <source>
        <strain evidence="2 3">An867</strain>
    </source>
</reference>
<dbReference type="InterPro" id="IPR016040">
    <property type="entry name" value="NAD(P)-bd_dom"/>
</dbReference>
<proteinExistence type="predicted"/>
<comment type="caution">
    <text evidence="2">The sequence shown here is derived from an EMBL/GenBank/DDBJ whole genome shotgun (WGS) entry which is preliminary data.</text>
</comment>
<gene>
    <name evidence="2" type="ORF">JQM67_00945</name>
</gene>
<evidence type="ECO:0000313" key="3">
    <source>
        <dbReference type="Proteomes" id="UP001299220"/>
    </source>
</evidence>